<evidence type="ECO:0000256" key="2">
    <source>
        <dbReference type="SAM" id="MobiDB-lite"/>
    </source>
</evidence>
<dbReference type="InterPro" id="IPR005225">
    <property type="entry name" value="Small_GTP-bd"/>
</dbReference>
<dbReference type="SMART" id="SM00173">
    <property type="entry name" value="RAS"/>
    <property type="match status" value="1"/>
</dbReference>
<gene>
    <name evidence="3" type="primary">Contig261.g298</name>
    <name evidence="3" type="ORF">STYLEM_18000</name>
</gene>
<dbReference type="SMART" id="SM00177">
    <property type="entry name" value="ARF"/>
    <property type="match status" value="1"/>
</dbReference>
<keyword evidence="1" id="KW-0547">Nucleotide-binding</keyword>
<dbReference type="OrthoDB" id="63533at2759"/>
<evidence type="ECO:0000313" key="4">
    <source>
        <dbReference type="Proteomes" id="UP000039865"/>
    </source>
</evidence>
<dbReference type="PROSITE" id="PS51419">
    <property type="entry name" value="RAB"/>
    <property type="match status" value="1"/>
</dbReference>
<dbReference type="PROSITE" id="PS51420">
    <property type="entry name" value="RHO"/>
    <property type="match status" value="1"/>
</dbReference>
<dbReference type="FunFam" id="3.40.50.300:FF:000808">
    <property type="entry name" value="Small GTP-binding protein, putative"/>
    <property type="match status" value="1"/>
</dbReference>
<dbReference type="AlphaFoldDB" id="A0A078B2Z7"/>
<accession>A0A078B2Z7</accession>
<dbReference type="GO" id="GO:0003924">
    <property type="term" value="F:GTPase activity"/>
    <property type="evidence" value="ECO:0007669"/>
    <property type="project" value="InterPro"/>
</dbReference>
<organism evidence="3 4">
    <name type="scientific">Stylonychia lemnae</name>
    <name type="common">Ciliate</name>
    <dbReference type="NCBI Taxonomy" id="5949"/>
    <lineage>
        <taxon>Eukaryota</taxon>
        <taxon>Sar</taxon>
        <taxon>Alveolata</taxon>
        <taxon>Ciliophora</taxon>
        <taxon>Intramacronucleata</taxon>
        <taxon>Spirotrichea</taxon>
        <taxon>Stichotrichia</taxon>
        <taxon>Sporadotrichida</taxon>
        <taxon>Oxytrichidae</taxon>
        <taxon>Stylonychinae</taxon>
        <taxon>Stylonychia</taxon>
    </lineage>
</organism>
<dbReference type="SMART" id="SM00176">
    <property type="entry name" value="RAN"/>
    <property type="match status" value="1"/>
</dbReference>
<name>A0A078B2Z7_STYLE</name>
<evidence type="ECO:0000313" key="3">
    <source>
        <dbReference type="EMBL" id="CDW88875.1"/>
    </source>
</evidence>
<dbReference type="SMART" id="SM00175">
    <property type="entry name" value="RAB"/>
    <property type="match status" value="1"/>
</dbReference>
<dbReference type="PRINTS" id="PR00449">
    <property type="entry name" value="RASTRNSFRMNG"/>
</dbReference>
<sequence>MQKKVVILGDSGVGKTSILLRYIQNKFEGSNLPTLGASFKSQMIQLPNENDQIKLNLWDTAGQEKFKSLTRMYYQDAEAAIIVYDITFRESFDSAKNWIEDLRNNANVPDILVAMVGNKCDLTDEAEVALEEAISFARSVKAEIIKETSAKDATGISELFLEIAQKLYKKQKAIEIQNKPASGGTGAQKPQPTKLQNSNSMAGGKSGGKQGKGGCCK</sequence>
<dbReference type="Pfam" id="PF00071">
    <property type="entry name" value="Ras"/>
    <property type="match status" value="1"/>
</dbReference>
<dbReference type="SUPFAM" id="SSF52540">
    <property type="entry name" value="P-loop containing nucleoside triphosphate hydrolases"/>
    <property type="match status" value="1"/>
</dbReference>
<dbReference type="InterPro" id="IPR001806">
    <property type="entry name" value="Small_GTPase"/>
</dbReference>
<protein>
    <submittedName>
        <fullName evidence="3">Ras-related protein rab-22a</fullName>
    </submittedName>
</protein>
<dbReference type="SMART" id="SM00174">
    <property type="entry name" value="RHO"/>
    <property type="match status" value="1"/>
</dbReference>
<dbReference type="Proteomes" id="UP000039865">
    <property type="component" value="Unassembled WGS sequence"/>
</dbReference>
<dbReference type="PANTHER" id="PTHR47978">
    <property type="match status" value="1"/>
</dbReference>
<dbReference type="CDD" id="cd00154">
    <property type="entry name" value="Rab"/>
    <property type="match status" value="1"/>
</dbReference>
<dbReference type="OMA" id="SRTCCSN"/>
<keyword evidence="4" id="KW-1185">Reference proteome</keyword>
<feature type="region of interest" description="Disordered" evidence="2">
    <location>
        <begin position="179"/>
        <end position="217"/>
    </location>
</feature>
<proteinExistence type="predicted"/>
<feature type="compositionally biased region" description="Polar residues" evidence="2">
    <location>
        <begin position="188"/>
        <end position="201"/>
    </location>
</feature>
<dbReference type="PROSITE" id="PS51417">
    <property type="entry name" value="ARF"/>
    <property type="match status" value="1"/>
</dbReference>
<dbReference type="Gene3D" id="3.40.50.300">
    <property type="entry name" value="P-loop containing nucleotide triphosphate hydrolases"/>
    <property type="match status" value="1"/>
</dbReference>
<dbReference type="PROSITE" id="PS51421">
    <property type="entry name" value="RAS"/>
    <property type="match status" value="1"/>
</dbReference>
<dbReference type="NCBIfam" id="TIGR00231">
    <property type="entry name" value="small_GTP"/>
    <property type="match status" value="1"/>
</dbReference>
<dbReference type="GO" id="GO:0005525">
    <property type="term" value="F:GTP binding"/>
    <property type="evidence" value="ECO:0007669"/>
    <property type="project" value="InterPro"/>
</dbReference>
<dbReference type="InParanoid" id="A0A078B2Z7"/>
<feature type="compositionally biased region" description="Gly residues" evidence="2">
    <location>
        <begin position="204"/>
        <end position="217"/>
    </location>
</feature>
<evidence type="ECO:0000256" key="1">
    <source>
        <dbReference type="ARBA" id="ARBA00022741"/>
    </source>
</evidence>
<reference evidence="3 4" key="1">
    <citation type="submission" date="2014-06" db="EMBL/GenBank/DDBJ databases">
        <authorList>
            <person name="Swart Estienne"/>
        </authorList>
    </citation>
    <scope>NUCLEOTIDE SEQUENCE [LARGE SCALE GENOMIC DNA]</scope>
    <source>
        <strain evidence="3 4">130c</strain>
    </source>
</reference>
<dbReference type="EMBL" id="CCKQ01016989">
    <property type="protein sequence ID" value="CDW88875.1"/>
    <property type="molecule type" value="Genomic_DNA"/>
</dbReference>
<dbReference type="InterPro" id="IPR027417">
    <property type="entry name" value="P-loop_NTPase"/>
</dbReference>